<dbReference type="Proteomes" id="UP001342314">
    <property type="component" value="Unassembled WGS sequence"/>
</dbReference>
<keyword evidence="2" id="KW-1185">Reference proteome</keyword>
<proteinExistence type="predicted"/>
<protein>
    <recommendedName>
        <fullName evidence="3">F-box domain-containing protein</fullName>
    </recommendedName>
</protein>
<evidence type="ECO:0000313" key="2">
    <source>
        <dbReference type="Proteomes" id="UP001342314"/>
    </source>
</evidence>
<name>A0AAV5GL14_9BASI</name>
<dbReference type="SUPFAM" id="SSF52047">
    <property type="entry name" value="RNI-like"/>
    <property type="match status" value="1"/>
</dbReference>
<sequence length="429" mass="47891">MPASRKQGQRIRRRTVRRQPPGRCVIESIPHELLCRIFEEAQLKLDRVCLSRSLLASALEALYDNVQIYSERMLARFCASLRAQPELAGCVKAFGLSGRDDDDDDDDDEWEDEPSDCALGEVTGSTAVLQLDEDPSATHHRPDMLEATAELLREVLHRLTSLKSILLFGRERIHSVFASSFLSGGGLSRVESVTLALDPGEDWDDYADREICRRLQMLPKLKAVGFFGNRDGMPLGLDNDEASVCLEPQSWALDEIVFSETPWIEPEIRHLLGAIQPGLKRFKVESMFCYRGFADDLRLLPHRRGPIPTFDDVLVRLSGLKHVHLAGPVLASASTLSAFSILPQLVCLHLEYHIPLSGSHLVSLVSTSASLKYLHIHLCCCPTESRIAAGDSRVRARWEHDFRYNDATKLVAAAKRHGVGIGGNLYCFL</sequence>
<organism evidence="1 2">
    <name type="scientific">Rhodotorula paludigena</name>
    <dbReference type="NCBI Taxonomy" id="86838"/>
    <lineage>
        <taxon>Eukaryota</taxon>
        <taxon>Fungi</taxon>
        <taxon>Dikarya</taxon>
        <taxon>Basidiomycota</taxon>
        <taxon>Pucciniomycotina</taxon>
        <taxon>Microbotryomycetes</taxon>
        <taxon>Sporidiobolales</taxon>
        <taxon>Sporidiobolaceae</taxon>
        <taxon>Rhodotorula</taxon>
    </lineage>
</organism>
<dbReference type="EMBL" id="BQKY01000006">
    <property type="protein sequence ID" value="GJN90167.1"/>
    <property type="molecule type" value="Genomic_DNA"/>
</dbReference>
<dbReference type="AlphaFoldDB" id="A0AAV5GL14"/>
<reference evidence="1 2" key="1">
    <citation type="submission" date="2021-12" db="EMBL/GenBank/DDBJ databases">
        <title>High titer production of polyol ester of fatty acids by Rhodotorula paludigena BS15 towards product separation-free biomass refinery.</title>
        <authorList>
            <person name="Mano J."/>
            <person name="Ono H."/>
            <person name="Tanaka T."/>
            <person name="Naito K."/>
            <person name="Sushida H."/>
            <person name="Ike M."/>
            <person name="Tokuyasu K."/>
            <person name="Kitaoka M."/>
        </authorList>
    </citation>
    <scope>NUCLEOTIDE SEQUENCE [LARGE SCALE GENOMIC DNA]</scope>
    <source>
        <strain evidence="1 2">BS15</strain>
    </source>
</reference>
<accession>A0AAV5GL14</accession>
<evidence type="ECO:0008006" key="3">
    <source>
        <dbReference type="Google" id="ProtNLM"/>
    </source>
</evidence>
<comment type="caution">
    <text evidence="1">The sequence shown here is derived from an EMBL/GenBank/DDBJ whole genome shotgun (WGS) entry which is preliminary data.</text>
</comment>
<gene>
    <name evidence="1" type="ORF">Rhopal_003166-T1</name>
</gene>
<evidence type="ECO:0000313" key="1">
    <source>
        <dbReference type="EMBL" id="GJN90167.1"/>
    </source>
</evidence>